<dbReference type="InterPro" id="IPR027417">
    <property type="entry name" value="P-loop_NTPase"/>
</dbReference>
<dbReference type="PROSITE" id="PS00675">
    <property type="entry name" value="SIGMA54_INTERACT_1"/>
    <property type="match status" value="1"/>
</dbReference>
<dbReference type="PANTHER" id="PTHR32071">
    <property type="entry name" value="TRANSCRIPTIONAL REGULATORY PROTEIN"/>
    <property type="match status" value="1"/>
</dbReference>
<dbReference type="FunFam" id="3.40.50.300:FF:000006">
    <property type="entry name" value="DNA-binding transcriptional regulator NtrC"/>
    <property type="match status" value="1"/>
</dbReference>
<reference evidence="8 9" key="1">
    <citation type="submission" date="2017-02" db="EMBL/GenBank/DDBJ databases">
        <authorList>
            <person name="Peterson S.W."/>
        </authorList>
    </citation>
    <scope>NUCLEOTIDE SEQUENCE [LARGE SCALE GENOMIC DNA]</scope>
    <source>
        <strain evidence="8 9">USBA 369</strain>
    </source>
</reference>
<dbReference type="InterPro" id="IPR002197">
    <property type="entry name" value="HTH_Fis"/>
</dbReference>
<accession>A0A1T4T1T0</accession>
<dbReference type="Gene3D" id="3.30.450.20">
    <property type="entry name" value="PAS domain"/>
    <property type="match status" value="1"/>
</dbReference>
<evidence type="ECO:0000256" key="5">
    <source>
        <dbReference type="ARBA" id="ARBA00023159"/>
    </source>
</evidence>
<name>A0A1T4T1T0_9HYPH</name>
<evidence type="ECO:0000256" key="2">
    <source>
        <dbReference type="ARBA" id="ARBA00022840"/>
    </source>
</evidence>
<dbReference type="AlphaFoldDB" id="A0A1T4T1T0"/>
<evidence type="ECO:0000256" key="4">
    <source>
        <dbReference type="ARBA" id="ARBA00023015"/>
    </source>
</evidence>
<organism evidence="8 9">
    <name type="scientific">Consotaella salsifontis</name>
    <dbReference type="NCBI Taxonomy" id="1365950"/>
    <lineage>
        <taxon>Bacteria</taxon>
        <taxon>Pseudomonadati</taxon>
        <taxon>Pseudomonadota</taxon>
        <taxon>Alphaproteobacteria</taxon>
        <taxon>Hyphomicrobiales</taxon>
        <taxon>Aurantimonadaceae</taxon>
        <taxon>Consotaella</taxon>
    </lineage>
</organism>
<dbReference type="PROSITE" id="PS00688">
    <property type="entry name" value="SIGMA54_INTERACT_3"/>
    <property type="match status" value="1"/>
</dbReference>
<dbReference type="InterPro" id="IPR025944">
    <property type="entry name" value="Sigma_54_int_dom_CS"/>
</dbReference>
<dbReference type="Gene3D" id="1.10.10.60">
    <property type="entry name" value="Homeodomain-like"/>
    <property type="match status" value="1"/>
</dbReference>
<evidence type="ECO:0000256" key="1">
    <source>
        <dbReference type="ARBA" id="ARBA00022741"/>
    </source>
</evidence>
<dbReference type="Pfam" id="PF25601">
    <property type="entry name" value="AAA_lid_14"/>
    <property type="match status" value="1"/>
</dbReference>
<dbReference type="EMBL" id="FUXL01000017">
    <property type="protein sequence ID" value="SKA34372.1"/>
    <property type="molecule type" value="Genomic_DNA"/>
</dbReference>
<dbReference type="PANTHER" id="PTHR32071:SF57">
    <property type="entry name" value="C4-DICARBOXYLATE TRANSPORT TRANSCRIPTIONAL REGULATORY PROTEIN DCTD"/>
    <property type="match status" value="1"/>
</dbReference>
<dbReference type="InterPro" id="IPR002078">
    <property type="entry name" value="Sigma_54_int"/>
</dbReference>
<dbReference type="GO" id="GO:0000156">
    <property type="term" value="F:phosphorelay response regulator activity"/>
    <property type="evidence" value="ECO:0007669"/>
    <property type="project" value="InterPro"/>
</dbReference>
<keyword evidence="4" id="KW-0805">Transcription regulation</keyword>
<keyword evidence="5" id="KW-0010">Activator</keyword>
<sequence>MSDAAKVNDIVLIAPYPSLQGIAEEVQRECAVPIDILLGDLHDGVEAARRALAAGARVLISRGGTARLIEQAFDVPVVDIRISTYDFLRSTLDLIGASEPIAVVGFGDFIRIVRPISTLLGIPTRFFEIGSEPELRRVIEEIKVEGIGSVVGDTVSVRVAREYDLKVRLIETGYEAVREAIEKATTIFQNIRQHVIQTEQLETLLRAIDEGAVLIDGAGTVIYSQIAMLERAGFRKPDPMTLDDLGAEVAGLARLVLSGSQALVDRLVEIGGSNWFVSIHPLAAAPTVTTGCVIVIRDITRIRSLDRNVRRQITERVRRSRATFEDIVHCSAEMQECIRRARSYARTESAIVLYGETGTGKEMFAQSLHNASPRAQGPFVAVNCGAIPPTLIESELFGYVEGAFTGAVRGGKPGLFELAHQGTIFLDEINELDLSMQARLLRVLQEKEVMRVGGSKITPVSMRVIAASNVPLAEEVGRGRFRRDVYYRLNVLALHIPPLRQRHGDVPLLLKTMLARHEKDGLPSMDALTPALLDELEAHAWPGNVRELQNFAERFAVWAATLRRPGERPPIDLLPDSAGMEAVTAVVPPPLLSGSLEEIERRIVAAVLDAEGGNVSRAAKRLAVDRGTVRRKLGAT</sequence>
<keyword evidence="9" id="KW-1185">Reference proteome</keyword>
<dbReference type="InterPro" id="IPR025662">
    <property type="entry name" value="Sigma_54_int_dom_ATP-bd_1"/>
</dbReference>
<dbReference type="SMART" id="SM00382">
    <property type="entry name" value="AAA"/>
    <property type="match status" value="1"/>
</dbReference>
<dbReference type="Pfam" id="PF02954">
    <property type="entry name" value="HTH_8"/>
    <property type="match status" value="1"/>
</dbReference>
<dbReference type="Gene3D" id="3.40.50.2300">
    <property type="match status" value="1"/>
</dbReference>
<dbReference type="PROSITE" id="PS50045">
    <property type="entry name" value="SIGMA54_INTERACT_4"/>
    <property type="match status" value="1"/>
</dbReference>
<dbReference type="InterPro" id="IPR058031">
    <property type="entry name" value="AAA_lid_NorR"/>
</dbReference>
<dbReference type="SUPFAM" id="SSF159800">
    <property type="entry name" value="PrpR receptor domain-like"/>
    <property type="match status" value="1"/>
</dbReference>
<evidence type="ECO:0000313" key="9">
    <source>
        <dbReference type="Proteomes" id="UP000190135"/>
    </source>
</evidence>
<feature type="domain" description="Sigma-54 factor interaction" evidence="7">
    <location>
        <begin position="327"/>
        <end position="557"/>
    </location>
</feature>
<gene>
    <name evidence="8" type="ORF">SAMN05428963_11724</name>
</gene>
<keyword evidence="6" id="KW-0804">Transcription</keyword>
<dbReference type="InterPro" id="IPR003593">
    <property type="entry name" value="AAA+_ATPase"/>
</dbReference>
<evidence type="ECO:0000256" key="3">
    <source>
        <dbReference type="ARBA" id="ARBA00023012"/>
    </source>
</evidence>
<dbReference type="Pfam" id="PF06506">
    <property type="entry name" value="PrpR_N"/>
    <property type="match status" value="1"/>
</dbReference>
<protein>
    <submittedName>
        <fullName evidence="8">Transcriptional regulator containing PAS, AAA-type ATPase, and DNA-binding Fis domains</fullName>
    </submittedName>
</protein>
<dbReference type="Gene3D" id="3.40.50.300">
    <property type="entry name" value="P-loop containing nucleotide triphosphate hydrolases"/>
    <property type="match status" value="1"/>
</dbReference>
<keyword evidence="8" id="KW-0238">DNA-binding</keyword>
<dbReference type="RefSeq" id="WP_078709936.1">
    <property type="nucleotide sequence ID" value="NZ_FUXL01000017.1"/>
</dbReference>
<dbReference type="Gene3D" id="3.40.50.10660">
    <property type="entry name" value="PrpR receptor domain-like"/>
    <property type="match status" value="1"/>
</dbReference>
<dbReference type="SUPFAM" id="SSF52540">
    <property type="entry name" value="P-loop containing nucleoside triphosphate hydrolases"/>
    <property type="match status" value="1"/>
</dbReference>
<dbReference type="Proteomes" id="UP000190135">
    <property type="component" value="Unassembled WGS sequence"/>
</dbReference>
<dbReference type="Pfam" id="PF00158">
    <property type="entry name" value="Sigma54_activat"/>
    <property type="match status" value="1"/>
</dbReference>
<keyword evidence="1" id="KW-0547">Nucleotide-binding</keyword>
<dbReference type="Gene3D" id="1.10.8.60">
    <property type="match status" value="1"/>
</dbReference>
<dbReference type="InterPro" id="IPR009057">
    <property type="entry name" value="Homeodomain-like_sf"/>
</dbReference>
<dbReference type="OrthoDB" id="9802388at2"/>
<dbReference type="InterPro" id="IPR010524">
    <property type="entry name" value="Sig_transdc_resp-reg_PrpR_N"/>
</dbReference>
<dbReference type="GO" id="GO:0006355">
    <property type="term" value="P:regulation of DNA-templated transcription"/>
    <property type="evidence" value="ECO:0007669"/>
    <property type="project" value="InterPro"/>
</dbReference>
<dbReference type="GO" id="GO:0005524">
    <property type="term" value="F:ATP binding"/>
    <property type="evidence" value="ECO:0007669"/>
    <property type="project" value="UniProtKB-KW"/>
</dbReference>
<evidence type="ECO:0000259" key="7">
    <source>
        <dbReference type="PROSITE" id="PS50045"/>
    </source>
</evidence>
<proteinExistence type="predicted"/>
<keyword evidence="3" id="KW-0902">Two-component regulatory system</keyword>
<dbReference type="GO" id="GO:0043565">
    <property type="term" value="F:sequence-specific DNA binding"/>
    <property type="evidence" value="ECO:0007669"/>
    <property type="project" value="InterPro"/>
</dbReference>
<evidence type="ECO:0000256" key="6">
    <source>
        <dbReference type="ARBA" id="ARBA00023163"/>
    </source>
</evidence>
<keyword evidence="2" id="KW-0067">ATP-binding</keyword>
<dbReference type="SUPFAM" id="SSF46689">
    <property type="entry name" value="Homeodomain-like"/>
    <property type="match status" value="1"/>
</dbReference>
<evidence type="ECO:0000313" key="8">
    <source>
        <dbReference type="EMBL" id="SKA34372.1"/>
    </source>
</evidence>
<dbReference type="STRING" id="1365950.SAMN05428963_11724"/>
<dbReference type="CDD" id="cd00009">
    <property type="entry name" value="AAA"/>
    <property type="match status" value="1"/>
</dbReference>